<dbReference type="InterPro" id="IPR036390">
    <property type="entry name" value="WH_DNA-bd_sf"/>
</dbReference>
<reference evidence="5 6" key="1">
    <citation type="submission" date="2020-04" db="EMBL/GenBank/DDBJ databases">
        <title>Novel species.</title>
        <authorList>
            <person name="Teo W.F.A."/>
            <person name="Lipun K."/>
            <person name="Srisuk N."/>
            <person name="Duangmal K."/>
        </authorList>
    </citation>
    <scope>NUCLEOTIDE SEQUENCE [LARGE SCALE GENOMIC DNA]</scope>
    <source>
        <strain evidence="5 6">K13G38</strain>
    </source>
</reference>
<keyword evidence="3" id="KW-0804">Transcription</keyword>
<keyword evidence="2" id="KW-0238">DNA-binding</keyword>
<evidence type="ECO:0000256" key="1">
    <source>
        <dbReference type="ARBA" id="ARBA00023015"/>
    </source>
</evidence>
<dbReference type="PROSITE" id="PS50949">
    <property type="entry name" value="HTH_GNTR"/>
    <property type="match status" value="1"/>
</dbReference>
<name>A0ABX1J0V3_9PSEU</name>
<evidence type="ECO:0000313" key="5">
    <source>
        <dbReference type="EMBL" id="NKQ51970.1"/>
    </source>
</evidence>
<dbReference type="InterPro" id="IPR050679">
    <property type="entry name" value="Bact_HTH_transcr_reg"/>
</dbReference>
<evidence type="ECO:0000259" key="4">
    <source>
        <dbReference type="PROSITE" id="PS50949"/>
    </source>
</evidence>
<dbReference type="RefSeq" id="WP_168511432.1">
    <property type="nucleotide sequence ID" value="NZ_JAAXLS010000002.1"/>
</dbReference>
<keyword evidence="1" id="KW-0805">Transcription regulation</keyword>
<organism evidence="5 6">
    <name type="scientific">Amycolatopsis acididurans</name>
    <dbReference type="NCBI Taxonomy" id="2724524"/>
    <lineage>
        <taxon>Bacteria</taxon>
        <taxon>Bacillati</taxon>
        <taxon>Actinomycetota</taxon>
        <taxon>Actinomycetes</taxon>
        <taxon>Pseudonocardiales</taxon>
        <taxon>Pseudonocardiaceae</taxon>
        <taxon>Amycolatopsis</taxon>
    </lineage>
</organism>
<dbReference type="Proteomes" id="UP000715441">
    <property type="component" value="Unassembled WGS sequence"/>
</dbReference>
<sequence length="187" mass="21113">MSSESTQYRIDPDGPVAPWRQVAEHLVGRMEADEWPDGRMPRQKDLAEQYDVSTPVISDAVAELREQGKVFTVTGQGTFVASSRAAQEQPRRRNTPVRGDKRQRWEACEVTQPLVACGDIWHLVDRVLDFERRTMRLLQEIPCEVTDSSNLSRKALRRLDALENAVVARQSQPLEPNPCNGTGRFGA</sequence>
<evidence type="ECO:0000313" key="6">
    <source>
        <dbReference type="Proteomes" id="UP000715441"/>
    </source>
</evidence>
<dbReference type="InterPro" id="IPR000524">
    <property type="entry name" value="Tscrpt_reg_HTH_GntR"/>
</dbReference>
<dbReference type="CDD" id="cd07377">
    <property type="entry name" value="WHTH_GntR"/>
    <property type="match status" value="1"/>
</dbReference>
<evidence type="ECO:0000256" key="2">
    <source>
        <dbReference type="ARBA" id="ARBA00023125"/>
    </source>
</evidence>
<protein>
    <submittedName>
        <fullName evidence="5">Winged helix-turn-helix transcriptional regulator</fullName>
    </submittedName>
</protein>
<dbReference type="Gene3D" id="1.10.10.10">
    <property type="entry name" value="Winged helix-like DNA-binding domain superfamily/Winged helix DNA-binding domain"/>
    <property type="match status" value="1"/>
</dbReference>
<dbReference type="SUPFAM" id="SSF46785">
    <property type="entry name" value="Winged helix' DNA-binding domain"/>
    <property type="match status" value="1"/>
</dbReference>
<evidence type="ECO:0000256" key="3">
    <source>
        <dbReference type="ARBA" id="ARBA00023163"/>
    </source>
</evidence>
<dbReference type="InterPro" id="IPR036388">
    <property type="entry name" value="WH-like_DNA-bd_sf"/>
</dbReference>
<dbReference type="EMBL" id="JAAXLS010000002">
    <property type="protein sequence ID" value="NKQ51970.1"/>
    <property type="molecule type" value="Genomic_DNA"/>
</dbReference>
<proteinExistence type="predicted"/>
<gene>
    <name evidence="5" type="ORF">HFP15_03635</name>
</gene>
<accession>A0ABX1J0V3</accession>
<dbReference type="PANTHER" id="PTHR44846:SF1">
    <property type="entry name" value="MANNOSYL-D-GLYCERATE TRANSPORT_METABOLISM SYSTEM REPRESSOR MNGR-RELATED"/>
    <property type="match status" value="1"/>
</dbReference>
<feature type="domain" description="HTH gntR-type" evidence="4">
    <location>
        <begin position="16"/>
        <end position="83"/>
    </location>
</feature>
<dbReference type="SMART" id="SM00345">
    <property type="entry name" value="HTH_GNTR"/>
    <property type="match status" value="1"/>
</dbReference>
<keyword evidence="6" id="KW-1185">Reference proteome</keyword>
<dbReference type="PANTHER" id="PTHR44846">
    <property type="entry name" value="MANNOSYL-D-GLYCERATE TRANSPORT/METABOLISM SYSTEM REPRESSOR MNGR-RELATED"/>
    <property type="match status" value="1"/>
</dbReference>
<comment type="caution">
    <text evidence="5">The sequence shown here is derived from an EMBL/GenBank/DDBJ whole genome shotgun (WGS) entry which is preliminary data.</text>
</comment>
<dbReference type="Pfam" id="PF00392">
    <property type="entry name" value="GntR"/>
    <property type="match status" value="1"/>
</dbReference>